<dbReference type="Proteomes" id="UP001500363">
    <property type="component" value="Unassembled WGS sequence"/>
</dbReference>
<dbReference type="RefSeq" id="WP_344182743.1">
    <property type="nucleotide sequence ID" value="NZ_BAAANC010000005.1"/>
</dbReference>
<feature type="compositionally biased region" description="Basic and acidic residues" evidence="1">
    <location>
        <begin position="23"/>
        <end position="32"/>
    </location>
</feature>
<gene>
    <name evidence="2" type="ORF">GCM10009741_73890</name>
</gene>
<organism evidence="2 3">
    <name type="scientific">Kribbella lupini</name>
    <dbReference type="NCBI Taxonomy" id="291602"/>
    <lineage>
        <taxon>Bacteria</taxon>
        <taxon>Bacillati</taxon>
        <taxon>Actinomycetota</taxon>
        <taxon>Actinomycetes</taxon>
        <taxon>Propionibacteriales</taxon>
        <taxon>Kribbellaceae</taxon>
        <taxon>Kribbella</taxon>
    </lineage>
</organism>
<name>A0ABN2CG47_9ACTN</name>
<dbReference type="EMBL" id="BAAANC010000005">
    <property type="protein sequence ID" value="GAA1558249.1"/>
    <property type="molecule type" value="Genomic_DNA"/>
</dbReference>
<evidence type="ECO:0000313" key="3">
    <source>
        <dbReference type="Proteomes" id="UP001500363"/>
    </source>
</evidence>
<comment type="caution">
    <text evidence="2">The sequence shown here is derived from an EMBL/GenBank/DDBJ whole genome shotgun (WGS) entry which is preliminary data.</text>
</comment>
<feature type="region of interest" description="Disordered" evidence="1">
    <location>
        <begin position="17"/>
        <end position="43"/>
    </location>
</feature>
<reference evidence="2 3" key="1">
    <citation type="journal article" date="2019" name="Int. J. Syst. Evol. Microbiol.">
        <title>The Global Catalogue of Microorganisms (GCM) 10K type strain sequencing project: providing services to taxonomists for standard genome sequencing and annotation.</title>
        <authorList>
            <consortium name="The Broad Institute Genomics Platform"/>
            <consortium name="The Broad Institute Genome Sequencing Center for Infectious Disease"/>
            <person name="Wu L."/>
            <person name="Ma J."/>
        </authorList>
    </citation>
    <scope>NUCLEOTIDE SEQUENCE [LARGE SCALE GENOMIC DNA]</scope>
    <source>
        <strain evidence="2 3">JCM 14303</strain>
    </source>
</reference>
<proteinExistence type="predicted"/>
<evidence type="ECO:0000256" key="1">
    <source>
        <dbReference type="SAM" id="MobiDB-lite"/>
    </source>
</evidence>
<sequence length="117" mass="13506">MTVELNKKALDHAKHLIKQGQLQRDERDDWSEHAPSADQENDYLDKHGWDDYAQWYLGVDSSMGEETKGRYKFPYGDFRRVHRCGVISAESRAAQQSYDDITKAVAELHKLLDGDHA</sequence>
<accession>A0ABN2CG47</accession>
<protein>
    <submittedName>
        <fullName evidence="2">Uncharacterized protein</fullName>
    </submittedName>
</protein>
<keyword evidence="3" id="KW-1185">Reference proteome</keyword>
<evidence type="ECO:0000313" key="2">
    <source>
        <dbReference type="EMBL" id="GAA1558249.1"/>
    </source>
</evidence>